<feature type="signal peptide" evidence="1">
    <location>
        <begin position="1"/>
        <end position="19"/>
    </location>
</feature>
<dbReference type="SUPFAM" id="SSF49401">
    <property type="entry name" value="Bacterial adhesins"/>
    <property type="match status" value="1"/>
</dbReference>
<name>A0A0K0HCZ8_SALBC</name>
<dbReference type="GO" id="GO:0007155">
    <property type="term" value="P:cell adhesion"/>
    <property type="evidence" value="ECO:0007669"/>
    <property type="project" value="InterPro"/>
</dbReference>
<evidence type="ECO:0000259" key="2">
    <source>
        <dbReference type="Pfam" id="PF00419"/>
    </source>
</evidence>
<accession>A0A0K0HCZ8</accession>
<dbReference type="InterPro" id="IPR000259">
    <property type="entry name" value="Adhesion_dom_fimbrial"/>
</dbReference>
<evidence type="ECO:0000313" key="4">
    <source>
        <dbReference type="Proteomes" id="UP000000289"/>
    </source>
</evidence>
<evidence type="ECO:0000313" key="3">
    <source>
        <dbReference type="EMBL" id="CCC31250.1"/>
    </source>
</evidence>
<dbReference type="EMBL" id="FR877557">
    <property type="protein sequence ID" value="CCC31250.1"/>
    <property type="molecule type" value="Genomic_DNA"/>
</dbReference>
<dbReference type="InterPro" id="IPR008966">
    <property type="entry name" value="Adhesion_dom_sf"/>
</dbReference>
<organism evidence="3 4">
    <name type="scientific">Salmonella bongori (strain ATCC 43975 / DSM 13772 / NCTC 12419)</name>
    <dbReference type="NCBI Taxonomy" id="218493"/>
    <lineage>
        <taxon>Bacteria</taxon>
        <taxon>Pseudomonadati</taxon>
        <taxon>Pseudomonadota</taxon>
        <taxon>Gammaproteobacteria</taxon>
        <taxon>Enterobacterales</taxon>
        <taxon>Enterobacteriaceae</taxon>
        <taxon>Salmonella</taxon>
    </lineage>
</organism>
<keyword evidence="1" id="KW-0732">Signal</keyword>
<evidence type="ECO:0000256" key="1">
    <source>
        <dbReference type="SAM" id="SignalP"/>
    </source>
</evidence>
<feature type="domain" description="Fimbrial-type adhesion" evidence="2">
    <location>
        <begin position="31"/>
        <end position="159"/>
    </location>
</feature>
<sequence>MMLKTIMFILLLCSHGVLAKNSSLSIIVGANLINPTCTLNAPTELNFGDINRNDFLNGSQNLRTRAFDITASCHNVSRVELMFVPRNGTVSGRNNAALTSNASVMYTISLPGLGSNNIDFNNKIVWPSPGTTSVRMVLGTNGTLTKGGFNTSMTIQLTYI</sequence>
<dbReference type="GO" id="GO:0009289">
    <property type="term" value="C:pilus"/>
    <property type="evidence" value="ECO:0007669"/>
    <property type="project" value="InterPro"/>
</dbReference>
<dbReference type="AlphaFoldDB" id="A0A0K0HCZ8"/>
<protein>
    <submittedName>
        <fullName evidence="3">Fimbrial subunit</fullName>
    </submittedName>
</protein>
<dbReference type="Proteomes" id="UP000000289">
    <property type="component" value="Chromosome"/>
</dbReference>
<reference evidence="3 4" key="1">
    <citation type="journal article" date="2011" name="PLoS Pathog.">
        <title>Salmonella bongori provides insights into the evolution of the Salmonellae.</title>
        <authorList>
            <person name="Fookes M."/>
            <person name="Schroeder G.N."/>
            <person name="Langridge G.C."/>
            <person name="Blondel C.J."/>
            <person name="Mammina C."/>
            <person name="Connor T.R."/>
            <person name="Seth-Smith H."/>
            <person name="Vernikos G.S."/>
            <person name="Robinson K.S."/>
            <person name="Sanders M."/>
            <person name="Petty N.K."/>
            <person name="Kingsley R.A."/>
            <person name="Baumler A.J."/>
            <person name="Nuccio S.P."/>
            <person name="Contreras I."/>
            <person name="Santiviago C.A."/>
            <person name="Maskell D."/>
            <person name="Barrow P."/>
            <person name="Humphrey T."/>
            <person name="Nastasi A."/>
            <person name="Roberts M."/>
            <person name="Frankel G."/>
            <person name="Parkhill J."/>
            <person name="Dougan G."/>
            <person name="Thomson N.R."/>
        </authorList>
    </citation>
    <scope>NUCLEOTIDE SEQUENCE [LARGE SCALE GENOMIC DNA]</scope>
    <source>
        <strain evidence="4">ATCC 43975 / DSM 13772 / NCTC 12419</strain>
    </source>
</reference>
<proteinExistence type="predicted"/>
<dbReference type="KEGG" id="sbg:SBG_2190"/>
<feature type="chain" id="PRO_5005331710" evidence="1">
    <location>
        <begin position="20"/>
        <end position="160"/>
    </location>
</feature>
<gene>
    <name evidence="3" type="primary">sbcF1</name>
    <name evidence="3" type="ordered locus">SBG_2190</name>
</gene>
<dbReference type="InterPro" id="IPR036937">
    <property type="entry name" value="Adhesion_dom_fimbrial_sf"/>
</dbReference>
<dbReference type="Pfam" id="PF00419">
    <property type="entry name" value="Fimbrial"/>
    <property type="match status" value="1"/>
</dbReference>
<dbReference type="Gene3D" id="2.60.40.1090">
    <property type="entry name" value="Fimbrial-type adhesion domain"/>
    <property type="match status" value="1"/>
</dbReference>